<evidence type="ECO:0000256" key="3">
    <source>
        <dbReference type="ARBA" id="ARBA00015084"/>
    </source>
</evidence>
<accession>A0ABR7R9R9</accession>
<dbReference type="HAMAP" id="MF_00653">
    <property type="entry name" value="PQQ_syn_PqqB"/>
    <property type="match status" value="1"/>
</dbReference>
<dbReference type="NCBIfam" id="TIGR02108">
    <property type="entry name" value="PQQ_syn_pqqB"/>
    <property type="match status" value="1"/>
</dbReference>
<gene>
    <name evidence="6 8" type="primary">pqqB</name>
    <name evidence="8" type="ORF">IBL25_14590</name>
</gene>
<dbReference type="Proteomes" id="UP000603940">
    <property type="component" value="Unassembled WGS sequence"/>
</dbReference>
<dbReference type="PANTHER" id="PTHR42663:SF7">
    <property type="entry name" value="COENZYME PQQ SYNTHESIS PROTEIN B"/>
    <property type="match status" value="1"/>
</dbReference>
<evidence type="ECO:0000313" key="8">
    <source>
        <dbReference type="EMBL" id="MBC9178170.1"/>
    </source>
</evidence>
<organism evidence="8 9">
    <name type="scientific">Pseudoroseomonas ludipueritiae</name>
    <dbReference type="NCBI Taxonomy" id="198093"/>
    <lineage>
        <taxon>Bacteria</taxon>
        <taxon>Pseudomonadati</taxon>
        <taxon>Pseudomonadota</taxon>
        <taxon>Alphaproteobacteria</taxon>
        <taxon>Acetobacterales</taxon>
        <taxon>Acetobacteraceae</taxon>
        <taxon>Pseudoroseomonas</taxon>
    </lineage>
</organism>
<dbReference type="InterPro" id="IPR001279">
    <property type="entry name" value="Metallo-B-lactamas"/>
</dbReference>
<evidence type="ECO:0000256" key="2">
    <source>
        <dbReference type="ARBA" id="ARBA00008481"/>
    </source>
</evidence>
<evidence type="ECO:0000256" key="4">
    <source>
        <dbReference type="ARBA" id="ARBA00022448"/>
    </source>
</evidence>
<evidence type="ECO:0000259" key="7">
    <source>
        <dbReference type="Pfam" id="PF12706"/>
    </source>
</evidence>
<comment type="function">
    <text evidence="6">May be involved in the transport of PQQ or its precursor to the periplasm.</text>
</comment>
<dbReference type="SUPFAM" id="SSF56281">
    <property type="entry name" value="Metallo-hydrolase/oxidoreductase"/>
    <property type="match status" value="1"/>
</dbReference>
<dbReference type="CDD" id="cd16274">
    <property type="entry name" value="PQQB-like_MBL-fold"/>
    <property type="match status" value="1"/>
</dbReference>
<reference evidence="8 9" key="1">
    <citation type="journal article" date="2009" name="Int. J. Syst. Evol. Microbiol.">
        <title>Transfer of Teichococcus ludipueritiae and Muricoccus roseus to the genus Roseomonas, as Roseomonas ludipueritiae comb. nov. and Roseomonas rosea comb. nov., respectively, and emended description of the genus Roseomonas.</title>
        <authorList>
            <person name="Sanchez-Porro C."/>
            <person name="Gallego V."/>
            <person name="Busse H.J."/>
            <person name="Kampfer P."/>
            <person name="Ventosa A."/>
        </authorList>
    </citation>
    <scope>NUCLEOTIDE SEQUENCE [LARGE SCALE GENOMIC DNA]</scope>
    <source>
        <strain evidence="8 9">DSM 14915</strain>
    </source>
</reference>
<sequence length="298" mass="32344">MRFIILGSAAGGGFPQWNCACANCRLAWKGDPRVRPATQSSLALQLADEHWLLVNAAPEILQQIAAVPALQPRHAPRHSPISDILLTSAEIDHVAGLLSLRERQPLALRGTRRVLGILASNAIFDALHPEAVTRLPFVLEQPIAFPGITITPFAVAGKAPLYLEDAAPAVEEEEDTIALEFRDAAGRKAFYVPGCRKVTPALRERLDGAALLLFDGTLWTDDEMRQAGVGTRTGQDMGHHHLGGADGSIAALEGVRLERKIFIHINNTNPLLRRDSDERRLATGAGWQVAHDGMELVL</sequence>
<dbReference type="InterPro" id="IPR036866">
    <property type="entry name" value="RibonucZ/Hydroxyglut_hydro"/>
</dbReference>
<dbReference type="EMBL" id="JACTUZ010000065">
    <property type="protein sequence ID" value="MBC9178170.1"/>
    <property type="molecule type" value="Genomic_DNA"/>
</dbReference>
<evidence type="ECO:0000256" key="6">
    <source>
        <dbReference type="HAMAP-Rule" id="MF_00653"/>
    </source>
</evidence>
<dbReference type="InterPro" id="IPR011842">
    <property type="entry name" value="PQQ_synth_PqqB"/>
</dbReference>
<evidence type="ECO:0000256" key="1">
    <source>
        <dbReference type="ARBA" id="ARBA00004886"/>
    </source>
</evidence>
<protein>
    <recommendedName>
        <fullName evidence="3 6">Coenzyme PQQ synthesis protein B</fullName>
    </recommendedName>
    <alternativeName>
        <fullName evidence="6">Pyrroloquinoline quinone biosynthesis protein B</fullName>
    </alternativeName>
</protein>
<name>A0ABR7R9R9_9PROT</name>
<keyword evidence="4 6" id="KW-0813">Transport</keyword>
<dbReference type="Pfam" id="PF12706">
    <property type="entry name" value="Lactamase_B_2"/>
    <property type="match status" value="1"/>
</dbReference>
<evidence type="ECO:0000256" key="5">
    <source>
        <dbReference type="ARBA" id="ARBA00022905"/>
    </source>
</evidence>
<dbReference type="Gene3D" id="3.60.15.10">
    <property type="entry name" value="Ribonuclease Z/Hydroxyacylglutathione hydrolase-like"/>
    <property type="match status" value="1"/>
</dbReference>
<proteinExistence type="inferred from homology"/>
<comment type="caution">
    <text evidence="8">The sequence shown here is derived from an EMBL/GenBank/DDBJ whole genome shotgun (WGS) entry which is preliminary data.</text>
</comment>
<keyword evidence="5 6" id="KW-0884">PQQ biosynthesis</keyword>
<dbReference type="PANTHER" id="PTHR42663">
    <property type="entry name" value="HYDROLASE C777.06C-RELATED-RELATED"/>
    <property type="match status" value="1"/>
</dbReference>
<feature type="domain" description="Metallo-beta-lactamase" evidence="7">
    <location>
        <begin position="50"/>
        <end position="265"/>
    </location>
</feature>
<comment type="pathway">
    <text evidence="1 6">Cofactor biosynthesis; pyrroloquinoline quinone biosynthesis.</text>
</comment>
<keyword evidence="9" id="KW-1185">Reference proteome</keyword>
<evidence type="ECO:0000313" key="9">
    <source>
        <dbReference type="Proteomes" id="UP000603940"/>
    </source>
</evidence>
<comment type="similarity">
    <text evidence="2 6">Belongs to the PqqB family.</text>
</comment>
<dbReference type="RefSeq" id="WP_187779277.1">
    <property type="nucleotide sequence ID" value="NZ_JACTUZ010000065.1"/>
</dbReference>